<dbReference type="Proteomes" id="UP000271974">
    <property type="component" value="Unassembled WGS sequence"/>
</dbReference>
<feature type="region of interest" description="Disordered" evidence="1">
    <location>
        <begin position="1"/>
        <end position="21"/>
    </location>
</feature>
<accession>A0A433U0B3</accession>
<evidence type="ECO:0000313" key="2">
    <source>
        <dbReference type="EMBL" id="RUS87256.1"/>
    </source>
</evidence>
<feature type="compositionally biased region" description="Low complexity" evidence="1">
    <location>
        <begin position="56"/>
        <end position="84"/>
    </location>
</feature>
<dbReference type="OrthoDB" id="6151842at2759"/>
<dbReference type="EMBL" id="RQTK01000116">
    <property type="protein sequence ID" value="RUS87256.1"/>
    <property type="molecule type" value="Genomic_DNA"/>
</dbReference>
<feature type="region of interest" description="Disordered" evidence="1">
    <location>
        <begin position="583"/>
        <end position="604"/>
    </location>
</feature>
<name>A0A433U0B3_ELYCH</name>
<feature type="compositionally biased region" description="Polar residues" evidence="1">
    <location>
        <begin position="792"/>
        <end position="818"/>
    </location>
</feature>
<feature type="compositionally biased region" description="Basic and acidic residues" evidence="1">
    <location>
        <begin position="333"/>
        <end position="344"/>
    </location>
</feature>
<evidence type="ECO:0000256" key="1">
    <source>
        <dbReference type="SAM" id="MobiDB-lite"/>
    </source>
</evidence>
<sequence>MVVVSGLTAMPHHNPRPRQTAGAAAINAHVHTSSFGGGGVGEGYHLHSKRRPPAASNNNNSSSGSGTTTLIDIGPGCSSSSGSDYEGGGTMDFVNPHLSRPYNHDLLRRSQEPPGFFYNGEQNSGDETQQDGSFENTKMNVRTPRRTSLDHFFSSPLSTPSPSSSPSSSPRKSASFTSKNSNNFLNKNGILSNHVKDPTRSTAQRKNGMKDNSRDYVFLSQNWGDPRQTAREDKSSYDLSTDNDLRASSSSSPANGGVSLLAQYPDSCLIDAGEHQVRASVGSHSLKIKEELVESISPRNSESTYPVTQNITLQSSNGRKKPPKLSGAGPLFHTEKRGSSFGDSEHNLSASTFGNVRHSLPSSSLDSPFASTSRLDTWGPSYVTASFFMSNSAAADPIHHPVPRRGIPDGVRRSHSSGLFASVSSPSPQRVVTSDINGGNSTTMSGTVGGSGGVTSSSQYAQLSQHHHHQHSHNHHQRPRSSSNEMFMVSKSKHPSFVQHQSPLAAANRLHSSTRDLSSINRDAASLVAGKYDTGSLRSVKMIHISKDEDSVSVKSFNVTHSNNLAAPTLGRDELSYGEYASTSTQQNNSQYYSTLPRKGSHGQYLRRTLSHDPRAGEVSVKPSSVVVRTVSDGEIESDYVTLDRSYVPSSTSRLCRVIEDIPTAPHTSQTPPIKTLLSPTSQSPSSMRLGHLDNFASSKHVNYSRRKNISHGSDSGESNGDASPTSINTINLNPHLVNSNNSLNRSMNTSQSITNTNNRKSLSTKKKYGPGPLRAMAESLGSVFTHKASSDTESPSRQSSIDTPLSSFDLSSPTSPISPLAMSVNYGTMLRSGSSRTKDQAQPQSGRMTRSKSLPDLQKDAKDASDAKDDSGSGDNAGKNYSDDEDGDEFGFLSYPISFSSSCASAVMNKAKSSPSPGARIFPKRWRSKSKTASTGAPDPAAMWTPGPPVSTHM</sequence>
<gene>
    <name evidence="2" type="ORF">EGW08_005008</name>
</gene>
<feature type="region of interest" description="Disordered" evidence="1">
    <location>
        <begin position="395"/>
        <end position="484"/>
    </location>
</feature>
<feature type="region of interest" description="Disordered" evidence="1">
    <location>
        <begin position="297"/>
        <end position="344"/>
    </location>
</feature>
<proteinExistence type="predicted"/>
<dbReference type="STRING" id="188477.A0A433U0B3"/>
<feature type="compositionally biased region" description="Low complexity" evidence="1">
    <location>
        <begin position="676"/>
        <end position="687"/>
    </location>
</feature>
<keyword evidence="3" id="KW-1185">Reference proteome</keyword>
<feature type="compositionally biased region" description="Polar residues" evidence="1">
    <location>
        <begin position="711"/>
        <end position="762"/>
    </location>
</feature>
<protein>
    <submittedName>
        <fullName evidence="2">Uncharacterized protein</fullName>
    </submittedName>
</protein>
<feature type="compositionally biased region" description="Low complexity" evidence="1">
    <location>
        <begin position="154"/>
        <end position="178"/>
    </location>
</feature>
<feature type="compositionally biased region" description="Basic residues" evidence="1">
    <location>
        <begin position="465"/>
        <end position="479"/>
    </location>
</feature>
<reference evidence="2 3" key="1">
    <citation type="submission" date="2019-01" db="EMBL/GenBank/DDBJ databases">
        <title>A draft genome assembly of the solar-powered sea slug Elysia chlorotica.</title>
        <authorList>
            <person name="Cai H."/>
            <person name="Li Q."/>
            <person name="Fang X."/>
            <person name="Li J."/>
            <person name="Curtis N.E."/>
            <person name="Altenburger A."/>
            <person name="Shibata T."/>
            <person name="Feng M."/>
            <person name="Maeda T."/>
            <person name="Schwartz J.A."/>
            <person name="Shigenobu S."/>
            <person name="Lundholm N."/>
            <person name="Nishiyama T."/>
            <person name="Yang H."/>
            <person name="Hasebe M."/>
            <person name="Li S."/>
            <person name="Pierce S.K."/>
            <person name="Wang J."/>
        </authorList>
    </citation>
    <scope>NUCLEOTIDE SEQUENCE [LARGE SCALE GENOMIC DNA]</scope>
    <source>
        <strain evidence="2">EC2010</strain>
        <tissue evidence="2">Whole organism of an adult</tissue>
    </source>
</reference>
<comment type="caution">
    <text evidence="2">The sequence shown here is derived from an EMBL/GenBank/DDBJ whole genome shotgun (WGS) entry which is preliminary data.</text>
</comment>
<feature type="compositionally biased region" description="Polar residues" evidence="1">
    <location>
        <begin position="120"/>
        <end position="140"/>
    </location>
</feature>
<feature type="compositionally biased region" description="Basic and acidic residues" evidence="1">
    <location>
        <begin position="858"/>
        <end position="872"/>
    </location>
</feature>
<feature type="region of interest" description="Disordered" evidence="1">
    <location>
        <begin position="663"/>
        <end position="692"/>
    </location>
</feature>
<feature type="compositionally biased region" description="Polar residues" evidence="1">
    <location>
        <begin position="416"/>
        <end position="436"/>
    </location>
</feature>
<feature type="compositionally biased region" description="Polar residues" evidence="1">
    <location>
        <begin position="179"/>
        <end position="191"/>
    </location>
</feature>
<feature type="region of interest" description="Disordered" evidence="1">
    <location>
        <begin position="37"/>
        <end position="92"/>
    </location>
</feature>
<feature type="region of interest" description="Disordered" evidence="1">
    <location>
        <begin position="105"/>
        <end position="256"/>
    </location>
</feature>
<organism evidence="2 3">
    <name type="scientific">Elysia chlorotica</name>
    <name type="common">Eastern emerald elysia</name>
    <name type="synonym">Sea slug</name>
    <dbReference type="NCBI Taxonomy" id="188477"/>
    <lineage>
        <taxon>Eukaryota</taxon>
        <taxon>Metazoa</taxon>
        <taxon>Spiralia</taxon>
        <taxon>Lophotrochozoa</taxon>
        <taxon>Mollusca</taxon>
        <taxon>Gastropoda</taxon>
        <taxon>Heterobranchia</taxon>
        <taxon>Euthyneura</taxon>
        <taxon>Panpulmonata</taxon>
        <taxon>Sacoglossa</taxon>
        <taxon>Placobranchoidea</taxon>
        <taxon>Plakobranchidae</taxon>
        <taxon>Elysia</taxon>
    </lineage>
</organism>
<feature type="compositionally biased region" description="Low complexity" evidence="1">
    <location>
        <begin position="437"/>
        <end position="446"/>
    </location>
</feature>
<dbReference type="AlphaFoldDB" id="A0A433U0B3"/>
<feature type="compositionally biased region" description="Polar residues" evidence="1">
    <location>
        <begin position="297"/>
        <end position="317"/>
    </location>
</feature>
<feature type="region of interest" description="Disordered" evidence="1">
    <location>
        <begin position="907"/>
        <end position="955"/>
    </location>
</feature>
<feature type="compositionally biased region" description="Polar residues" evidence="1">
    <location>
        <begin position="832"/>
        <end position="853"/>
    </location>
</feature>
<evidence type="ECO:0000313" key="3">
    <source>
        <dbReference type="Proteomes" id="UP000271974"/>
    </source>
</evidence>
<feature type="compositionally biased region" description="Polar residues" evidence="1">
    <location>
        <begin position="583"/>
        <end position="594"/>
    </location>
</feature>
<feature type="region of interest" description="Disordered" evidence="1">
    <location>
        <begin position="707"/>
        <end position="888"/>
    </location>
</feature>
<feature type="compositionally biased region" description="Low complexity" evidence="1">
    <location>
        <begin position="454"/>
        <end position="464"/>
    </location>
</feature>